<gene>
    <name evidence="2" type="ORF">JKP88DRAFT_353765</name>
</gene>
<keyword evidence="3" id="KW-1185">Reference proteome</keyword>
<sequence>MYAAQQVRGCQSYIFFSQLEGPVQGVLWLAWVHPEDSSLLAAPTAVVVKQLFNDFYGRSAPYMDADMRARLPGVCISIDATFKLALRVNDSSMKAIIFVLGRLERAGPVAEMELEFVVDDLCCQGAHDVTKHPVVTIFKNVKRAPLKDRFHGIQVIVTSTSSSMHPDQQDFARDTAGVIAHRHKPDTDKVVEAATQRKKNPLTLTAALAQAPNLHKECQRSVGRLGDIVHAELMATIAKWVASDQKKVQEGGKRLLTAPSEFRQKPTTVEQVALVGNCVRKGCYEDPKPVEEMYTEIGETEDGLKIYQFKGGSGKNEALHGQLNNIVSQISVTTGDSLEKRINNRLQRYNLDCDRKHGRLPEHVKTNEPWIADRANRLANGVLEAPPFPGLAPSPQPLNSNTAGYELMGYQYLLRTLNKRTANAATAAAAATPAEQEPMLGAAAPDRDEEPAPGLRVGDMQLGSDEELHAAGDVPLNAAPATEEEKDLMIDVLAGPANNPHPNYEALATEYNKRAMRLGYLHCPWSMPRRQQPETAEFWASGQQEQQQQQWTGGFGDYVGEDFGEGQELD</sequence>
<dbReference type="Proteomes" id="UP000664859">
    <property type="component" value="Unassembled WGS sequence"/>
</dbReference>
<accession>A0A835Z540</accession>
<protein>
    <submittedName>
        <fullName evidence="2">Uncharacterized protein</fullName>
    </submittedName>
</protein>
<reference evidence="2" key="1">
    <citation type="submission" date="2021-02" db="EMBL/GenBank/DDBJ databases">
        <title>First Annotated Genome of the Yellow-green Alga Tribonema minus.</title>
        <authorList>
            <person name="Mahan K.M."/>
        </authorList>
    </citation>
    <scope>NUCLEOTIDE SEQUENCE</scope>
    <source>
        <strain evidence="2">UTEX B ZZ1240</strain>
    </source>
</reference>
<evidence type="ECO:0000313" key="2">
    <source>
        <dbReference type="EMBL" id="KAG5187170.1"/>
    </source>
</evidence>
<evidence type="ECO:0000313" key="3">
    <source>
        <dbReference type="Proteomes" id="UP000664859"/>
    </source>
</evidence>
<name>A0A835Z540_9STRA</name>
<dbReference type="EMBL" id="JAFCMP010000093">
    <property type="protein sequence ID" value="KAG5187170.1"/>
    <property type="molecule type" value="Genomic_DNA"/>
</dbReference>
<comment type="caution">
    <text evidence="2">The sequence shown here is derived from an EMBL/GenBank/DDBJ whole genome shotgun (WGS) entry which is preliminary data.</text>
</comment>
<feature type="compositionally biased region" description="Acidic residues" evidence="1">
    <location>
        <begin position="559"/>
        <end position="570"/>
    </location>
</feature>
<dbReference type="AlphaFoldDB" id="A0A835Z540"/>
<dbReference type="OrthoDB" id="207213at2759"/>
<proteinExistence type="predicted"/>
<feature type="region of interest" description="Disordered" evidence="1">
    <location>
        <begin position="535"/>
        <end position="570"/>
    </location>
</feature>
<evidence type="ECO:0000256" key="1">
    <source>
        <dbReference type="SAM" id="MobiDB-lite"/>
    </source>
</evidence>
<organism evidence="2 3">
    <name type="scientific">Tribonema minus</name>
    <dbReference type="NCBI Taxonomy" id="303371"/>
    <lineage>
        <taxon>Eukaryota</taxon>
        <taxon>Sar</taxon>
        <taxon>Stramenopiles</taxon>
        <taxon>Ochrophyta</taxon>
        <taxon>PX clade</taxon>
        <taxon>Xanthophyceae</taxon>
        <taxon>Tribonematales</taxon>
        <taxon>Tribonemataceae</taxon>
        <taxon>Tribonema</taxon>
    </lineage>
</organism>